<feature type="transmembrane region" description="Helical" evidence="8">
    <location>
        <begin position="176"/>
        <end position="194"/>
    </location>
</feature>
<evidence type="ECO:0000256" key="6">
    <source>
        <dbReference type="ARBA" id="ARBA00022989"/>
    </source>
</evidence>
<feature type="transmembrane region" description="Helical" evidence="8">
    <location>
        <begin position="260"/>
        <end position="283"/>
    </location>
</feature>
<keyword evidence="2" id="KW-0813">Transport</keyword>
<name>A0A3E0UFG7_9GAMM</name>
<dbReference type="EMBL" id="QUOV01000001">
    <property type="protein sequence ID" value="REL35761.1"/>
    <property type="molecule type" value="Genomic_DNA"/>
</dbReference>
<dbReference type="GO" id="GO:0034040">
    <property type="term" value="F:ATPase-coupled lipid transmembrane transporter activity"/>
    <property type="evidence" value="ECO:0007669"/>
    <property type="project" value="TreeGrafter"/>
</dbReference>
<dbReference type="Gene3D" id="1.20.1560.10">
    <property type="entry name" value="ABC transporter type 1, transmembrane domain"/>
    <property type="match status" value="1"/>
</dbReference>
<comment type="caution">
    <text evidence="11">The sequence shown here is derived from an EMBL/GenBank/DDBJ whole genome shotgun (WGS) entry which is preliminary data.</text>
</comment>
<feature type="domain" description="ABC transmembrane type-1" evidence="10">
    <location>
        <begin position="36"/>
        <end position="321"/>
    </location>
</feature>
<dbReference type="PANTHER" id="PTHR24221">
    <property type="entry name" value="ATP-BINDING CASSETTE SUB-FAMILY B"/>
    <property type="match status" value="1"/>
</dbReference>
<feature type="transmembrane region" description="Helical" evidence="8">
    <location>
        <begin position="70"/>
        <end position="92"/>
    </location>
</feature>
<evidence type="ECO:0000256" key="7">
    <source>
        <dbReference type="ARBA" id="ARBA00023136"/>
    </source>
</evidence>
<dbReference type="Gene3D" id="3.40.50.300">
    <property type="entry name" value="P-loop containing nucleotide triphosphate hydrolases"/>
    <property type="match status" value="1"/>
</dbReference>
<dbReference type="RefSeq" id="WP_116000428.1">
    <property type="nucleotide sequence ID" value="NZ_QUOV01000001.1"/>
</dbReference>
<reference evidence="11 12" key="1">
    <citation type="submission" date="2018-08" db="EMBL/GenBank/DDBJ databases">
        <title>Thalassotalea euphylliae genome.</title>
        <authorList>
            <person name="Summers S."/>
            <person name="Rice S.A."/>
            <person name="Freckelton M.L."/>
            <person name="Nedved B.T."/>
            <person name="Hadfield M.G."/>
        </authorList>
    </citation>
    <scope>NUCLEOTIDE SEQUENCE [LARGE SCALE GENOMIC DNA]</scope>
    <source>
        <strain evidence="11 12">H2</strain>
    </source>
</reference>
<dbReference type="Pfam" id="PF00005">
    <property type="entry name" value="ABC_tran"/>
    <property type="match status" value="1"/>
</dbReference>
<sequence>MPRRSHHPDREVTEINWRVLKTLWPYLLEFRTRISIAIACLILTKIASVYLPFILKDLVDTLDQNNKQSLLLVPLGLVAAYGLVRFSIVIFAEIRDTLFGRVTERAIRRIGLKVFQHLHQLELDFHLNRQTGGLSRDIDRGTSGISFLMRFMVFNIVPTLFEIALVIGILGYNYGLTFSLAVLTSIVCYVGYSVKATEWRTRYIREANKADSSSNTRAIDSLLNYETVKYFTNERYEANAYDEQLATWEQAKIKNRLSLFALNGGQALIIATSMTGMLAMAAYQVTHQQMTLGDFVLINAFMMQLFLPLNFLGFVYREIKGSMANIEHMFSLLAKTPKVVDGKDAKPLKVSEGVISFNNVGFSYDGKRDVIKALNFTIAPGQKVAVVGDSGSGKSTLVKLLFRFYDTTCGNIAIDGQDIREVTQHSLRAHIGIVPQDTVLFNDTLLANVHYGDPQASKSRVREAIKLAYLDQFIDSLPDGENTMVGERGLKLSGGEKQRVAIARTILKAPDILVFDEATSSLDSHSEQAILKAIKQVSRNKTSLVIAHRLSTIVDADHIIVMKQGKLIEQGDHQTLMAKGGQYASMWALQQSE</sequence>
<evidence type="ECO:0000259" key="9">
    <source>
        <dbReference type="PROSITE" id="PS50893"/>
    </source>
</evidence>
<dbReference type="GO" id="GO:0005524">
    <property type="term" value="F:ATP binding"/>
    <property type="evidence" value="ECO:0007669"/>
    <property type="project" value="UniProtKB-KW"/>
</dbReference>
<dbReference type="InterPro" id="IPR036640">
    <property type="entry name" value="ABC1_TM_sf"/>
</dbReference>
<evidence type="ECO:0000313" key="11">
    <source>
        <dbReference type="EMBL" id="REL35761.1"/>
    </source>
</evidence>
<dbReference type="SMART" id="SM00382">
    <property type="entry name" value="AAA"/>
    <property type="match status" value="1"/>
</dbReference>
<evidence type="ECO:0000259" key="10">
    <source>
        <dbReference type="PROSITE" id="PS50929"/>
    </source>
</evidence>
<protein>
    <submittedName>
        <fullName evidence="11">ABC transporter ATP-binding protein/permease</fullName>
    </submittedName>
</protein>
<evidence type="ECO:0000256" key="4">
    <source>
        <dbReference type="ARBA" id="ARBA00022741"/>
    </source>
</evidence>
<dbReference type="Pfam" id="PF00664">
    <property type="entry name" value="ABC_membrane"/>
    <property type="match status" value="1"/>
</dbReference>
<dbReference type="AlphaFoldDB" id="A0A3E0UFG7"/>
<feature type="domain" description="ABC transporter" evidence="9">
    <location>
        <begin position="355"/>
        <end position="589"/>
    </location>
</feature>
<dbReference type="InterPro" id="IPR003593">
    <property type="entry name" value="AAA+_ATPase"/>
</dbReference>
<dbReference type="CDD" id="cd18582">
    <property type="entry name" value="ABC_6TM_ATM1_ABCB7"/>
    <property type="match status" value="1"/>
</dbReference>
<evidence type="ECO:0000256" key="1">
    <source>
        <dbReference type="ARBA" id="ARBA00004651"/>
    </source>
</evidence>
<evidence type="ECO:0000256" key="2">
    <source>
        <dbReference type="ARBA" id="ARBA00022448"/>
    </source>
</evidence>
<dbReference type="SUPFAM" id="SSF90123">
    <property type="entry name" value="ABC transporter transmembrane region"/>
    <property type="match status" value="1"/>
</dbReference>
<dbReference type="PANTHER" id="PTHR24221:SF632">
    <property type="entry name" value="ATP-DEPENDENT LIPID A-CORE FLIPPASE"/>
    <property type="match status" value="1"/>
</dbReference>
<dbReference type="PROSITE" id="PS00211">
    <property type="entry name" value="ABC_TRANSPORTER_1"/>
    <property type="match status" value="1"/>
</dbReference>
<dbReference type="GO" id="GO:0140359">
    <property type="term" value="F:ABC-type transporter activity"/>
    <property type="evidence" value="ECO:0007669"/>
    <property type="project" value="InterPro"/>
</dbReference>
<keyword evidence="4" id="KW-0547">Nucleotide-binding</keyword>
<dbReference type="PROSITE" id="PS50893">
    <property type="entry name" value="ABC_TRANSPORTER_2"/>
    <property type="match status" value="1"/>
</dbReference>
<dbReference type="InterPro" id="IPR011527">
    <property type="entry name" value="ABC1_TM_dom"/>
</dbReference>
<keyword evidence="7 8" id="KW-0472">Membrane</keyword>
<evidence type="ECO:0000256" key="3">
    <source>
        <dbReference type="ARBA" id="ARBA00022692"/>
    </source>
</evidence>
<evidence type="ECO:0000256" key="5">
    <source>
        <dbReference type="ARBA" id="ARBA00022840"/>
    </source>
</evidence>
<dbReference type="GO" id="GO:0005886">
    <property type="term" value="C:plasma membrane"/>
    <property type="evidence" value="ECO:0007669"/>
    <property type="project" value="UniProtKB-SubCell"/>
</dbReference>
<dbReference type="Proteomes" id="UP000256999">
    <property type="component" value="Unassembled WGS sequence"/>
</dbReference>
<evidence type="ECO:0000256" key="8">
    <source>
        <dbReference type="SAM" id="Phobius"/>
    </source>
</evidence>
<gene>
    <name evidence="11" type="ORF">DXX92_10645</name>
</gene>
<dbReference type="InterPro" id="IPR017871">
    <property type="entry name" value="ABC_transporter-like_CS"/>
</dbReference>
<proteinExistence type="predicted"/>
<dbReference type="InterPro" id="IPR003439">
    <property type="entry name" value="ABC_transporter-like_ATP-bd"/>
</dbReference>
<feature type="transmembrane region" description="Helical" evidence="8">
    <location>
        <begin position="147"/>
        <end position="170"/>
    </location>
</feature>
<feature type="transmembrane region" description="Helical" evidence="8">
    <location>
        <begin position="295"/>
        <end position="316"/>
    </location>
</feature>
<dbReference type="PROSITE" id="PS50929">
    <property type="entry name" value="ABC_TM1F"/>
    <property type="match status" value="1"/>
</dbReference>
<dbReference type="InterPro" id="IPR039421">
    <property type="entry name" value="Type_1_exporter"/>
</dbReference>
<dbReference type="GO" id="GO:0016887">
    <property type="term" value="F:ATP hydrolysis activity"/>
    <property type="evidence" value="ECO:0007669"/>
    <property type="project" value="InterPro"/>
</dbReference>
<evidence type="ECO:0000313" key="12">
    <source>
        <dbReference type="Proteomes" id="UP000256999"/>
    </source>
</evidence>
<keyword evidence="3 8" id="KW-0812">Transmembrane</keyword>
<keyword evidence="6 8" id="KW-1133">Transmembrane helix</keyword>
<dbReference type="FunFam" id="3.40.50.300:FF:000186">
    <property type="entry name" value="ATP-binding cassette sub-family B member 7, mitochondrial"/>
    <property type="match status" value="1"/>
</dbReference>
<comment type="subcellular location">
    <subcellularLocation>
        <location evidence="1">Cell membrane</location>
        <topology evidence="1">Multi-pass membrane protein</topology>
    </subcellularLocation>
</comment>
<dbReference type="SUPFAM" id="SSF52540">
    <property type="entry name" value="P-loop containing nucleoside triphosphate hydrolases"/>
    <property type="match status" value="1"/>
</dbReference>
<keyword evidence="5 11" id="KW-0067">ATP-binding</keyword>
<dbReference type="InterPro" id="IPR027417">
    <property type="entry name" value="P-loop_NTPase"/>
</dbReference>
<dbReference type="OrthoDB" id="9782586at2"/>
<accession>A0A3E0UFG7</accession>
<organism evidence="11 12">
    <name type="scientific">Thalassotalea euphylliae</name>
    <dbReference type="NCBI Taxonomy" id="1655234"/>
    <lineage>
        <taxon>Bacteria</taxon>
        <taxon>Pseudomonadati</taxon>
        <taxon>Pseudomonadota</taxon>
        <taxon>Gammaproteobacteria</taxon>
        <taxon>Alteromonadales</taxon>
        <taxon>Colwelliaceae</taxon>
        <taxon>Thalassotalea</taxon>
    </lineage>
</organism>
<feature type="transmembrane region" description="Helical" evidence="8">
    <location>
        <begin position="34"/>
        <end position="55"/>
    </location>
</feature>